<accession>A0ABQ4CAN8</accession>
<evidence type="ECO:0000256" key="1">
    <source>
        <dbReference type="SAM" id="MobiDB-lite"/>
    </source>
</evidence>
<name>A0ABQ4CAN8_9ACTN</name>
<comment type="caution">
    <text evidence="3">The sequence shown here is derived from an EMBL/GenBank/DDBJ whole genome shotgun (WGS) entry which is preliminary data.</text>
</comment>
<keyword evidence="2" id="KW-1133">Transmembrane helix</keyword>
<dbReference type="Proteomes" id="UP000624325">
    <property type="component" value="Unassembled WGS sequence"/>
</dbReference>
<organism evidence="3 4">
    <name type="scientific">Asanoa iriomotensis</name>
    <dbReference type="NCBI Taxonomy" id="234613"/>
    <lineage>
        <taxon>Bacteria</taxon>
        <taxon>Bacillati</taxon>
        <taxon>Actinomycetota</taxon>
        <taxon>Actinomycetes</taxon>
        <taxon>Micromonosporales</taxon>
        <taxon>Micromonosporaceae</taxon>
        <taxon>Asanoa</taxon>
    </lineage>
</organism>
<gene>
    <name evidence="3" type="ORF">Air01nite_59140</name>
</gene>
<evidence type="ECO:0000313" key="3">
    <source>
        <dbReference type="EMBL" id="GIF59819.1"/>
    </source>
</evidence>
<feature type="region of interest" description="Disordered" evidence="1">
    <location>
        <begin position="1"/>
        <end position="33"/>
    </location>
</feature>
<protein>
    <recommendedName>
        <fullName evidence="5">LemA protein</fullName>
    </recommendedName>
</protein>
<keyword evidence="4" id="KW-1185">Reference proteome</keyword>
<keyword evidence="2" id="KW-0472">Membrane</keyword>
<proteinExistence type="predicted"/>
<reference evidence="3 4" key="1">
    <citation type="submission" date="2021-01" db="EMBL/GenBank/DDBJ databases">
        <title>Whole genome shotgun sequence of Asanoa iriomotensis NBRC 100142.</title>
        <authorList>
            <person name="Komaki H."/>
            <person name="Tamura T."/>
        </authorList>
    </citation>
    <scope>NUCLEOTIDE SEQUENCE [LARGE SCALE GENOMIC DNA]</scope>
    <source>
        <strain evidence="3 4">NBRC 100142</strain>
    </source>
</reference>
<feature type="transmembrane region" description="Helical" evidence="2">
    <location>
        <begin position="41"/>
        <end position="66"/>
    </location>
</feature>
<evidence type="ECO:0000256" key="2">
    <source>
        <dbReference type="SAM" id="Phobius"/>
    </source>
</evidence>
<dbReference type="RefSeq" id="WP_203706644.1">
    <property type="nucleotide sequence ID" value="NZ_BONC01000054.1"/>
</dbReference>
<dbReference type="EMBL" id="BONC01000054">
    <property type="protein sequence ID" value="GIF59819.1"/>
    <property type="molecule type" value="Genomic_DNA"/>
</dbReference>
<evidence type="ECO:0008006" key="5">
    <source>
        <dbReference type="Google" id="ProtNLM"/>
    </source>
</evidence>
<keyword evidence="2" id="KW-0812">Transmembrane</keyword>
<sequence length="191" mass="20190">MTTPPPSPSSSTTDEPDNLDESPTAAPVEPDNVDNRRKRRLIIGGVAAAAVLLVVAACGAAVVGVVRIADAADAGGRVAGACEALEVRLNRLAPPGSTSGPRERAVAIRNENEAIRPFLDELRGDDDDDRLARRWTELVNARTTYADALDRQARNGAPAFFVAPDRGGVQRLAGRHHDCAASIRRLSAPDL</sequence>
<evidence type="ECO:0000313" key="4">
    <source>
        <dbReference type="Proteomes" id="UP000624325"/>
    </source>
</evidence>